<dbReference type="Pfam" id="PF14518">
    <property type="entry name" value="Haem_oxygenas_2"/>
    <property type="match status" value="1"/>
</dbReference>
<dbReference type="GO" id="GO:0016491">
    <property type="term" value="F:oxidoreductase activity"/>
    <property type="evidence" value="ECO:0007669"/>
    <property type="project" value="UniProtKB-KW"/>
</dbReference>
<evidence type="ECO:0008006" key="4">
    <source>
        <dbReference type="Google" id="ProtNLM"/>
    </source>
</evidence>
<name>A0A7K1L2A1_9ACTN</name>
<dbReference type="InterPro" id="IPR039068">
    <property type="entry name" value="PqqC-like"/>
</dbReference>
<dbReference type="InterPro" id="IPR016084">
    <property type="entry name" value="Haem_Oase-like_multi-hlx"/>
</dbReference>
<keyword evidence="1" id="KW-0560">Oxidoreductase</keyword>
<dbReference type="Gene3D" id="1.20.910.10">
    <property type="entry name" value="Heme oxygenase-like"/>
    <property type="match status" value="1"/>
</dbReference>
<dbReference type="PANTHER" id="PTHR40279">
    <property type="entry name" value="PQQC-LIKE PROTEIN"/>
    <property type="match status" value="1"/>
</dbReference>
<dbReference type="AlphaFoldDB" id="A0A7K1L2A1"/>
<accession>A0A7K1L2A1</accession>
<reference evidence="2 3" key="1">
    <citation type="submission" date="2019-11" db="EMBL/GenBank/DDBJ databases">
        <authorList>
            <person name="Cao P."/>
        </authorList>
    </citation>
    <scope>NUCLEOTIDE SEQUENCE [LARGE SCALE GENOMIC DNA]</scope>
    <source>
        <strain evidence="2 3">NEAU-AAG5</strain>
    </source>
</reference>
<dbReference type="PANTHER" id="PTHR40279:SF3">
    <property type="entry name" value="4-AMINOBENZOATE SYNTHASE"/>
    <property type="match status" value="1"/>
</dbReference>
<comment type="caution">
    <text evidence="2">The sequence shown here is derived from an EMBL/GenBank/DDBJ whole genome shotgun (WGS) entry which is preliminary data.</text>
</comment>
<organism evidence="2 3">
    <name type="scientific">Actinomadura litoris</name>
    <dbReference type="NCBI Taxonomy" id="2678616"/>
    <lineage>
        <taxon>Bacteria</taxon>
        <taxon>Bacillati</taxon>
        <taxon>Actinomycetota</taxon>
        <taxon>Actinomycetes</taxon>
        <taxon>Streptosporangiales</taxon>
        <taxon>Thermomonosporaceae</taxon>
        <taxon>Actinomadura</taxon>
    </lineage>
</organism>
<dbReference type="EMBL" id="WOFH01000005">
    <property type="protein sequence ID" value="MUN38395.1"/>
    <property type="molecule type" value="Genomic_DNA"/>
</dbReference>
<evidence type="ECO:0000313" key="2">
    <source>
        <dbReference type="EMBL" id="MUN38395.1"/>
    </source>
</evidence>
<dbReference type="Proteomes" id="UP000432015">
    <property type="component" value="Unassembled WGS sequence"/>
</dbReference>
<protein>
    <recommendedName>
        <fullName evidence="4">Iron-containing redox enzyme family protein</fullName>
    </recommendedName>
</protein>
<evidence type="ECO:0000313" key="3">
    <source>
        <dbReference type="Proteomes" id="UP000432015"/>
    </source>
</evidence>
<dbReference type="SUPFAM" id="SSF48613">
    <property type="entry name" value="Heme oxygenase-like"/>
    <property type="match status" value="1"/>
</dbReference>
<dbReference type="SMART" id="SM01236">
    <property type="entry name" value="Haem_oxygenase_2"/>
    <property type="match status" value="1"/>
</dbReference>
<evidence type="ECO:0000256" key="1">
    <source>
        <dbReference type="ARBA" id="ARBA00023002"/>
    </source>
</evidence>
<sequence length="240" mass="26876">MRYEAPVRELAATTGRHPALDNDFYRHWRSGPLPYPQVSVFAHEFYARTVNTAVMVALSVLHTEDLAARVECVKNLYSEYGNGDAAKAHLLLLEQFLTDLLSRLGDRPHGAGDLRGSDPLPSTSAFSAGQRALFTDEDQRVVQGALLGQEHLAYSMLVRLYEGVRNYKHLYGEDEFHESCEYFYIHIGEAEKEHKEQAVVSAARVCRDDADLARVRKGFDGFLDLTAEYWAGVHGAMLAA</sequence>
<proteinExistence type="predicted"/>
<keyword evidence="3" id="KW-1185">Reference proteome</keyword>
<gene>
    <name evidence="2" type="ORF">GNZ18_17545</name>
</gene>
<dbReference type="RefSeq" id="WP_312874581.1">
    <property type="nucleotide sequence ID" value="NZ_WOFH01000005.1"/>
</dbReference>